<evidence type="ECO:0000313" key="1">
    <source>
        <dbReference type="EMBL" id="GFQ81379.1"/>
    </source>
</evidence>
<organism evidence="1 2">
    <name type="scientific">Trichonephila clavata</name>
    <name type="common">Joro spider</name>
    <name type="synonym">Nephila clavata</name>
    <dbReference type="NCBI Taxonomy" id="2740835"/>
    <lineage>
        <taxon>Eukaryota</taxon>
        <taxon>Metazoa</taxon>
        <taxon>Ecdysozoa</taxon>
        <taxon>Arthropoda</taxon>
        <taxon>Chelicerata</taxon>
        <taxon>Arachnida</taxon>
        <taxon>Araneae</taxon>
        <taxon>Araneomorphae</taxon>
        <taxon>Entelegynae</taxon>
        <taxon>Araneoidea</taxon>
        <taxon>Nephilidae</taxon>
        <taxon>Trichonephila</taxon>
    </lineage>
</organism>
<dbReference type="AlphaFoldDB" id="A0A8X6KQG5"/>
<proteinExistence type="predicted"/>
<reference evidence="1" key="1">
    <citation type="submission" date="2020-07" db="EMBL/GenBank/DDBJ databases">
        <title>Multicomponent nature underlies the extraordinary mechanical properties of spider dragline silk.</title>
        <authorList>
            <person name="Kono N."/>
            <person name="Nakamura H."/>
            <person name="Mori M."/>
            <person name="Yoshida Y."/>
            <person name="Ohtoshi R."/>
            <person name="Malay A.D."/>
            <person name="Moran D.A.P."/>
            <person name="Tomita M."/>
            <person name="Numata K."/>
            <person name="Arakawa K."/>
        </authorList>
    </citation>
    <scope>NUCLEOTIDE SEQUENCE</scope>
</reference>
<gene>
    <name evidence="1" type="ORF">TNCT_137521</name>
</gene>
<evidence type="ECO:0000313" key="2">
    <source>
        <dbReference type="Proteomes" id="UP000887116"/>
    </source>
</evidence>
<name>A0A8X6KQG5_TRICU</name>
<keyword evidence="2" id="KW-1185">Reference proteome</keyword>
<comment type="caution">
    <text evidence="1">The sequence shown here is derived from an EMBL/GenBank/DDBJ whole genome shotgun (WGS) entry which is preliminary data.</text>
</comment>
<sequence length="117" mass="13460">MPIHLPVPNGTRRHKTRCKNKAIYLKREKFILGNPFLIDSILQLSHKLSHDKASLSERTCPVQPALLLKCRHRGRRRQHGIVKASSLEKYIMGTNDCTQRLQPKVFFDKVKFSLTGA</sequence>
<dbReference type="EMBL" id="BMAO01002530">
    <property type="protein sequence ID" value="GFQ81379.1"/>
    <property type="molecule type" value="Genomic_DNA"/>
</dbReference>
<dbReference type="Proteomes" id="UP000887116">
    <property type="component" value="Unassembled WGS sequence"/>
</dbReference>
<protein>
    <submittedName>
        <fullName evidence="1">Uncharacterized protein</fullName>
    </submittedName>
</protein>
<accession>A0A8X6KQG5</accession>